<protein>
    <submittedName>
        <fullName evidence="1">Uncharacterized protein</fullName>
    </submittedName>
</protein>
<sequence>MDCVLPDEIISEILSPALKISDEIFSDTLSTSPFAIYAYSTSAYLLVCKAWLRVSTPLLYNIVVLRSKAQAEALEAALKSNKDLGSFIRKLRVEGGYGIAMRTILKASPNITDLLITLAIWSSDAVSGLCQSLSLVDPIRLILHDVGGPGDNKQNIQLTKKVAECIQLWKRLKIVDIPFTLGWSTSNLNRCTVICEALKTAPSLEEVIIPVPTFMQMPPYLTEIRQNPILKRVTLKQPVPWDWALELRAHIDSDPLLKDLVRFSISEFDRPPEIAPPSNPLFTPMDSVQQEVQDKIWSRIFYFVFDANVLEEQLASDINIPPSKEPTRETYTEEDFPSLGTMLVSKQFKRLSMPYFYRHVALLDYGDFDRFSATLLGDPSIAKHLISLAVSQDAVLPEIPEYTSYNFEELEQELRDTPPEAEEHLLAVLPLLDGLVSLTGAFYSVAIYPPQPQIYHDTLAMPWTAFQALASAAGATLRRFCVQVVPPVGAQSPLALELFSALRSMEWKSLVEFNLEPTPVLAPGALANLECISLVDYHPSFLDVLAAAELPALRRLFFHTNVARSAERFLERHGGKLRELMIVTVDAGDVNVLNACPDLPFLICCTHDTDTKYVLPSIELFTPSQPHLRLAKIVLDVSLYSRKEEQAMGKFIKAIDPSLLPALREIQVSQLFWPATERDIAKSVWVPWAEYLLTKDIKLTDPDGRHWTPRLTTLKAGRRR</sequence>
<reference evidence="1" key="1">
    <citation type="submission" date="2023-03" db="EMBL/GenBank/DDBJ databases">
        <title>Massive genome expansion in bonnet fungi (Mycena s.s.) driven by repeated elements and novel gene families across ecological guilds.</title>
        <authorList>
            <consortium name="Lawrence Berkeley National Laboratory"/>
            <person name="Harder C.B."/>
            <person name="Miyauchi S."/>
            <person name="Viragh M."/>
            <person name="Kuo A."/>
            <person name="Thoen E."/>
            <person name="Andreopoulos B."/>
            <person name="Lu D."/>
            <person name="Skrede I."/>
            <person name="Drula E."/>
            <person name="Henrissat B."/>
            <person name="Morin E."/>
            <person name="Kohler A."/>
            <person name="Barry K."/>
            <person name="LaButti K."/>
            <person name="Morin E."/>
            <person name="Salamov A."/>
            <person name="Lipzen A."/>
            <person name="Mereny Z."/>
            <person name="Hegedus B."/>
            <person name="Baldrian P."/>
            <person name="Stursova M."/>
            <person name="Weitz H."/>
            <person name="Taylor A."/>
            <person name="Grigoriev I.V."/>
            <person name="Nagy L.G."/>
            <person name="Martin F."/>
            <person name="Kauserud H."/>
        </authorList>
    </citation>
    <scope>NUCLEOTIDE SEQUENCE</scope>
    <source>
        <strain evidence="1">CBHHK200</strain>
    </source>
</reference>
<organism evidence="1 2">
    <name type="scientific">Mycena alexandri</name>
    <dbReference type="NCBI Taxonomy" id="1745969"/>
    <lineage>
        <taxon>Eukaryota</taxon>
        <taxon>Fungi</taxon>
        <taxon>Dikarya</taxon>
        <taxon>Basidiomycota</taxon>
        <taxon>Agaricomycotina</taxon>
        <taxon>Agaricomycetes</taxon>
        <taxon>Agaricomycetidae</taxon>
        <taxon>Agaricales</taxon>
        <taxon>Marasmiineae</taxon>
        <taxon>Mycenaceae</taxon>
        <taxon>Mycena</taxon>
    </lineage>
</organism>
<dbReference type="Proteomes" id="UP001218188">
    <property type="component" value="Unassembled WGS sequence"/>
</dbReference>
<proteinExistence type="predicted"/>
<name>A0AAD6T0F3_9AGAR</name>
<evidence type="ECO:0000313" key="1">
    <source>
        <dbReference type="EMBL" id="KAJ7037369.1"/>
    </source>
</evidence>
<dbReference type="AlphaFoldDB" id="A0AAD6T0F3"/>
<evidence type="ECO:0000313" key="2">
    <source>
        <dbReference type="Proteomes" id="UP001218188"/>
    </source>
</evidence>
<gene>
    <name evidence="1" type="ORF">C8F04DRAFT_409890</name>
</gene>
<comment type="caution">
    <text evidence="1">The sequence shown here is derived from an EMBL/GenBank/DDBJ whole genome shotgun (WGS) entry which is preliminary data.</text>
</comment>
<accession>A0AAD6T0F3</accession>
<keyword evidence="2" id="KW-1185">Reference proteome</keyword>
<dbReference type="EMBL" id="JARJCM010000037">
    <property type="protein sequence ID" value="KAJ7037369.1"/>
    <property type="molecule type" value="Genomic_DNA"/>
</dbReference>